<reference evidence="2 3" key="1">
    <citation type="journal article" date="2008" name="Nature">
        <title>The genome of the model beetle and pest Tribolium castaneum.</title>
        <authorList>
            <consortium name="Tribolium Genome Sequencing Consortium"/>
            <person name="Richards S."/>
            <person name="Gibbs R.A."/>
            <person name="Weinstock G.M."/>
            <person name="Brown S.J."/>
            <person name="Denell R."/>
            <person name="Beeman R.W."/>
            <person name="Gibbs R."/>
            <person name="Beeman R.W."/>
            <person name="Brown S.J."/>
            <person name="Bucher G."/>
            <person name="Friedrich M."/>
            <person name="Grimmelikhuijzen C.J."/>
            <person name="Klingler M."/>
            <person name="Lorenzen M."/>
            <person name="Richards S."/>
            <person name="Roth S."/>
            <person name="Schroder R."/>
            <person name="Tautz D."/>
            <person name="Zdobnov E.M."/>
            <person name="Muzny D."/>
            <person name="Gibbs R.A."/>
            <person name="Weinstock G.M."/>
            <person name="Attaway T."/>
            <person name="Bell S."/>
            <person name="Buhay C.J."/>
            <person name="Chandrabose M.N."/>
            <person name="Chavez D."/>
            <person name="Clerk-Blankenburg K.P."/>
            <person name="Cree A."/>
            <person name="Dao M."/>
            <person name="Davis C."/>
            <person name="Chacko J."/>
            <person name="Dinh H."/>
            <person name="Dugan-Rocha S."/>
            <person name="Fowler G."/>
            <person name="Garner T.T."/>
            <person name="Garnes J."/>
            <person name="Gnirke A."/>
            <person name="Hawes A."/>
            <person name="Hernandez J."/>
            <person name="Hines S."/>
            <person name="Holder M."/>
            <person name="Hume J."/>
            <person name="Jhangiani S.N."/>
            <person name="Joshi V."/>
            <person name="Khan Z.M."/>
            <person name="Jackson L."/>
            <person name="Kovar C."/>
            <person name="Kowis A."/>
            <person name="Lee S."/>
            <person name="Lewis L.R."/>
            <person name="Margolis J."/>
            <person name="Morgan M."/>
            <person name="Nazareth L.V."/>
            <person name="Nguyen N."/>
            <person name="Okwuonu G."/>
            <person name="Parker D."/>
            <person name="Richards S."/>
            <person name="Ruiz S.J."/>
            <person name="Santibanez J."/>
            <person name="Savard J."/>
            <person name="Scherer S.E."/>
            <person name="Schneider B."/>
            <person name="Sodergren E."/>
            <person name="Tautz D."/>
            <person name="Vattahil S."/>
            <person name="Villasana D."/>
            <person name="White C.S."/>
            <person name="Wright R."/>
            <person name="Park Y."/>
            <person name="Beeman R.W."/>
            <person name="Lord J."/>
            <person name="Oppert B."/>
            <person name="Lorenzen M."/>
            <person name="Brown S."/>
            <person name="Wang L."/>
            <person name="Savard J."/>
            <person name="Tautz D."/>
            <person name="Richards S."/>
            <person name="Weinstock G."/>
            <person name="Gibbs R.A."/>
            <person name="Liu Y."/>
            <person name="Worley K."/>
            <person name="Weinstock G."/>
            <person name="Elsik C.G."/>
            <person name="Reese J.T."/>
            <person name="Elhaik E."/>
            <person name="Landan G."/>
            <person name="Graur D."/>
            <person name="Arensburger P."/>
            <person name="Atkinson P."/>
            <person name="Beeman R.W."/>
            <person name="Beidler J."/>
            <person name="Brown S.J."/>
            <person name="Demuth J.P."/>
            <person name="Drury D.W."/>
            <person name="Du Y.Z."/>
            <person name="Fujiwara H."/>
            <person name="Lorenzen M."/>
            <person name="Maselli V."/>
            <person name="Osanai M."/>
            <person name="Park Y."/>
            <person name="Robertson H.M."/>
            <person name="Tu Z."/>
            <person name="Wang J.J."/>
            <person name="Wang S."/>
            <person name="Richards S."/>
            <person name="Song H."/>
            <person name="Zhang L."/>
            <person name="Sodergren E."/>
            <person name="Werner D."/>
            <person name="Stanke M."/>
            <person name="Morgenstern B."/>
            <person name="Solovyev V."/>
            <person name="Kosarev P."/>
            <person name="Brown G."/>
            <person name="Chen H.C."/>
            <person name="Ermolaeva O."/>
            <person name="Hlavina W."/>
            <person name="Kapustin Y."/>
            <person name="Kiryutin B."/>
            <person name="Kitts P."/>
            <person name="Maglott D."/>
            <person name="Pruitt K."/>
            <person name="Sapojnikov V."/>
            <person name="Souvorov A."/>
            <person name="Mackey A.J."/>
            <person name="Waterhouse R.M."/>
            <person name="Wyder S."/>
            <person name="Zdobnov E.M."/>
            <person name="Zdobnov E.M."/>
            <person name="Wyder S."/>
            <person name="Kriventseva E.V."/>
            <person name="Kadowaki T."/>
            <person name="Bork P."/>
            <person name="Aranda M."/>
            <person name="Bao R."/>
            <person name="Beermann A."/>
            <person name="Berns N."/>
            <person name="Bolognesi R."/>
            <person name="Bonneton F."/>
            <person name="Bopp D."/>
            <person name="Brown S.J."/>
            <person name="Bucher G."/>
            <person name="Butts T."/>
            <person name="Chaumot A."/>
            <person name="Denell R.E."/>
            <person name="Ferrier D.E."/>
            <person name="Friedrich M."/>
            <person name="Gordon C.M."/>
            <person name="Jindra M."/>
            <person name="Klingler M."/>
            <person name="Lan Q."/>
            <person name="Lattorff H.M."/>
            <person name="Laudet V."/>
            <person name="von Levetsow C."/>
            <person name="Liu Z."/>
            <person name="Lutz R."/>
            <person name="Lynch J.A."/>
            <person name="da Fonseca R.N."/>
            <person name="Posnien N."/>
            <person name="Reuter R."/>
            <person name="Roth S."/>
            <person name="Savard J."/>
            <person name="Schinko J.B."/>
            <person name="Schmitt C."/>
            <person name="Schoppmeier M."/>
            <person name="Schroder R."/>
            <person name="Shippy T.D."/>
            <person name="Simonnet F."/>
            <person name="Marques-Souza H."/>
            <person name="Tautz D."/>
            <person name="Tomoyasu Y."/>
            <person name="Trauner J."/>
            <person name="Van der Zee M."/>
            <person name="Vervoort M."/>
            <person name="Wittkopp N."/>
            <person name="Wimmer E.A."/>
            <person name="Yang X."/>
            <person name="Jones A.K."/>
            <person name="Sattelle D.B."/>
            <person name="Ebert P.R."/>
            <person name="Nelson D."/>
            <person name="Scott J.G."/>
            <person name="Beeman R.W."/>
            <person name="Muthukrishnan S."/>
            <person name="Kramer K.J."/>
            <person name="Arakane Y."/>
            <person name="Beeman R.W."/>
            <person name="Zhu Q."/>
            <person name="Hogenkamp D."/>
            <person name="Dixit R."/>
            <person name="Oppert B."/>
            <person name="Jiang H."/>
            <person name="Zou Z."/>
            <person name="Marshall J."/>
            <person name="Elpidina E."/>
            <person name="Vinokurov K."/>
            <person name="Oppert C."/>
            <person name="Zou Z."/>
            <person name="Evans J."/>
            <person name="Lu Z."/>
            <person name="Zhao P."/>
            <person name="Sumathipala N."/>
            <person name="Altincicek B."/>
            <person name="Vilcinskas A."/>
            <person name="Williams M."/>
            <person name="Hultmark D."/>
            <person name="Hetru C."/>
            <person name="Jiang H."/>
            <person name="Grimmelikhuijzen C.J."/>
            <person name="Hauser F."/>
            <person name="Cazzamali G."/>
            <person name="Williamson M."/>
            <person name="Park Y."/>
            <person name="Li B."/>
            <person name="Tanaka Y."/>
            <person name="Predel R."/>
            <person name="Neupert S."/>
            <person name="Schachtner J."/>
            <person name="Verleyen P."/>
            <person name="Raible F."/>
            <person name="Bork P."/>
            <person name="Friedrich M."/>
            <person name="Walden K.K."/>
            <person name="Robertson H.M."/>
            <person name="Angeli S."/>
            <person name="Foret S."/>
            <person name="Bucher G."/>
            <person name="Schuetz S."/>
            <person name="Maleszka R."/>
            <person name="Wimmer E.A."/>
            <person name="Beeman R.W."/>
            <person name="Lorenzen M."/>
            <person name="Tomoyasu Y."/>
            <person name="Miller S.C."/>
            <person name="Grossmann D."/>
            <person name="Bucher G."/>
        </authorList>
    </citation>
    <scope>NUCLEOTIDE SEQUENCE [LARGE SCALE GENOMIC DNA]</scope>
    <source>
        <strain evidence="2 3">Georgia GA2</strain>
    </source>
</reference>
<dbReference type="OMA" id="GNYQEIG"/>
<keyword evidence="3" id="KW-1185">Reference proteome</keyword>
<dbReference type="PhylomeDB" id="D7EJZ9"/>
<evidence type="ECO:0000313" key="3">
    <source>
        <dbReference type="Proteomes" id="UP000007266"/>
    </source>
</evidence>
<dbReference type="Pfam" id="PF14924">
    <property type="entry name" value="MAP10_N"/>
    <property type="match status" value="1"/>
</dbReference>
<dbReference type="HOGENOM" id="CLU_472785_0_0_1"/>
<proteinExistence type="predicted"/>
<evidence type="ECO:0000256" key="1">
    <source>
        <dbReference type="SAM" id="MobiDB-lite"/>
    </source>
</evidence>
<feature type="compositionally biased region" description="Basic residues" evidence="1">
    <location>
        <begin position="547"/>
        <end position="577"/>
    </location>
</feature>
<accession>D7EJZ9</accession>
<feature type="compositionally biased region" description="Basic and acidic residues" evidence="1">
    <location>
        <begin position="521"/>
        <end position="546"/>
    </location>
</feature>
<protein>
    <submittedName>
        <fullName evidence="2">Uncharacterized protein</fullName>
    </submittedName>
</protein>
<dbReference type="PANTHER" id="PTHR21831:SF2">
    <property type="entry name" value="MICROTUBULE-ASSOCIATED PROTEIN 10"/>
    <property type="match status" value="1"/>
</dbReference>
<gene>
    <name evidence="2" type="primary">AUGUSTUS-3.0.2_06976</name>
    <name evidence="2" type="ORF">TcasGA2_TC006976</name>
</gene>
<feature type="region of interest" description="Disordered" evidence="1">
    <location>
        <begin position="516"/>
        <end position="577"/>
    </location>
</feature>
<dbReference type="GO" id="GO:0008017">
    <property type="term" value="F:microtubule binding"/>
    <property type="evidence" value="ECO:0007669"/>
    <property type="project" value="InterPro"/>
</dbReference>
<dbReference type="eggNOG" id="ENOG502S7AQ">
    <property type="taxonomic scope" value="Eukaryota"/>
</dbReference>
<dbReference type="Proteomes" id="UP000007266">
    <property type="component" value="Unassembled WGS sequence"/>
</dbReference>
<reference evidence="2 3" key="2">
    <citation type="journal article" date="2010" name="Nucleic Acids Res.">
        <title>BeetleBase in 2010: revisions to provide comprehensive genomic information for Tribolium castaneum.</title>
        <authorList>
            <person name="Kim H.S."/>
            <person name="Murphy T."/>
            <person name="Xia J."/>
            <person name="Caragea D."/>
            <person name="Park Y."/>
            <person name="Beeman R.W."/>
            <person name="Lorenzen M.D."/>
            <person name="Butcher S."/>
            <person name="Manak J.R."/>
            <person name="Brown S.J."/>
        </authorList>
    </citation>
    <scope>NUCLEOTIDE SEQUENCE [LARGE SCALE GENOMIC DNA]</scope>
    <source>
        <strain evidence="2 3">Georgia GA2</strain>
    </source>
</reference>
<dbReference type="AlphaFoldDB" id="D7EJZ9"/>
<dbReference type="GO" id="GO:0000226">
    <property type="term" value="P:microtubule cytoskeleton organization"/>
    <property type="evidence" value="ECO:0007669"/>
    <property type="project" value="InterPro"/>
</dbReference>
<dbReference type="EMBL" id="KQ972213">
    <property type="protein sequence ID" value="EFA12907.1"/>
    <property type="molecule type" value="Genomic_DNA"/>
</dbReference>
<dbReference type="InParanoid" id="D7EJZ9"/>
<dbReference type="PANTHER" id="PTHR21831">
    <property type="entry name" value="MICROTUBULE-ASSOCIATED PROTEIN 10"/>
    <property type="match status" value="1"/>
</dbReference>
<dbReference type="InterPro" id="IPR039302">
    <property type="entry name" value="MAP10"/>
</dbReference>
<sequence>MERLATENLFLLEFLVDDVKMEGKCDCDTPPGEHCVSFQFLDNDALDVCEADFSPGRKYGKEDNTKSGKSCLFSLTPEQVQKVSEVFDVTVTVFKKMQPGWLPDKIAIGSALISIANLFVELIQSVEVQADQTPSAKTMKDTFVLMDSTGSKVGKISIYIRMSCFGKLIVTQFQMNLEDKSVLFKDKGGQSLYRYKKASKKNEPEEIFQNPLNTPWNSQCPTIPCDQPDFNTMGFGGQINQMYPPQPQPNLNCPMTPCFPDGMFPQDMMMGGGGGNIYGMPTSPQSDMFSPMGQSMLPCSECNIMMQQQFSAPQQLQQQQQQQIPCMMCPPEGMTSQMLTPCEECGTLLAPQFKAEVGGSPSGPASDPPGNYQEIGASMGGNALTIRVHKDKNRIEQVDSVVGSEGSCCCSPGNIGVKKQKQTVSSQSNAGSSPPQCFDVRPGIQQGDKNLPFSFKMSGAGASPNNNVIINPPVCTKPDGTKFTEITDPNKEMFVLRIGKKSEGVQKKANLELELCTPRGPELKPIPRKETRDSQYDPADCKGAGDKKKKGKKGKKDKKGKGKGKGKGKKGKKGKKK</sequence>
<evidence type="ECO:0000313" key="2">
    <source>
        <dbReference type="EMBL" id="EFA12907.1"/>
    </source>
</evidence>
<organism evidence="2 3">
    <name type="scientific">Tribolium castaneum</name>
    <name type="common">Red flour beetle</name>
    <dbReference type="NCBI Taxonomy" id="7070"/>
    <lineage>
        <taxon>Eukaryota</taxon>
        <taxon>Metazoa</taxon>
        <taxon>Ecdysozoa</taxon>
        <taxon>Arthropoda</taxon>
        <taxon>Hexapoda</taxon>
        <taxon>Insecta</taxon>
        <taxon>Pterygota</taxon>
        <taxon>Neoptera</taxon>
        <taxon>Endopterygota</taxon>
        <taxon>Coleoptera</taxon>
        <taxon>Polyphaga</taxon>
        <taxon>Cucujiformia</taxon>
        <taxon>Tenebrionidae</taxon>
        <taxon>Tenebrionidae incertae sedis</taxon>
        <taxon>Tribolium</taxon>
    </lineage>
</organism>
<name>D7EJZ9_TRICA</name>